<dbReference type="SUPFAM" id="SSF55826">
    <property type="entry name" value="YbaK/ProRS associated domain"/>
    <property type="match status" value="1"/>
</dbReference>
<comment type="caution">
    <text evidence="6">The sequence shown here is derived from an EMBL/GenBank/DDBJ whole genome shotgun (WGS) entry which is preliminary data.</text>
</comment>
<dbReference type="EMBL" id="DVHH01000123">
    <property type="protein sequence ID" value="HIR54922.1"/>
    <property type="molecule type" value="Genomic_DNA"/>
</dbReference>
<dbReference type="GO" id="GO:0016829">
    <property type="term" value="F:lyase activity"/>
    <property type="evidence" value="ECO:0007669"/>
    <property type="project" value="UniProtKB-KW"/>
</dbReference>
<dbReference type="CDD" id="cd00002">
    <property type="entry name" value="YbaK_deacylase"/>
    <property type="match status" value="1"/>
</dbReference>
<dbReference type="InterPro" id="IPR007214">
    <property type="entry name" value="YbaK/aa-tRNA-synth-assoc-dom"/>
</dbReference>
<dbReference type="GO" id="GO:0002161">
    <property type="term" value="F:aminoacyl-tRNA deacylase activity"/>
    <property type="evidence" value="ECO:0007669"/>
    <property type="project" value="InterPro"/>
</dbReference>
<keyword evidence="3 4" id="KW-0456">Lyase</keyword>
<evidence type="ECO:0000313" key="7">
    <source>
        <dbReference type="Proteomes" id="UP000824238"/>
    </source>
</evidence>
<reference evidence="6" key="2">
    <citation type="journal article" date="2021" name="PeerJ">
        <title>Extensive microbial diversity within the chicken gut microbiome revealed by metagenomics and culture.</title>
        <authorList>
            <person name="Gilroy R."/>
            <person name="Ravi A."/>
            <person name="Getino M."/>
            <person name="Pursley I."/>
            <person name="Horton D.L."/>
            <person name="Alikhan N.F."/>
            <person name="Baker D."/>
            <person name="Gharbi K."/>
            <person name="Hall N."/>
            <person name="Watson M."/>
            <person name="Adriaenssens E.M."/>
            <person name="Foster-Nyarko E."/>
            <person name="Jarju S."/>
            <person name="Secka A."/>
            <person name="Antonio M."/>
            <person name="Oren A."/>
            <person name="Chaudhuri R.R."/>
            <person name="La Ragione R."/>
            <person name="Hildebrand F."/>
            <person name="Pallen M.J."/>
        </authorList>
    </citation>
    <scope>NUCLEOTIDE SEQUENCE</scope>
    <source>
        <strain evidence="6">ChiGjej3B3-7149</strain>
    </source>
</reference>
<dbReference type="PIRSF" id="PIRSF006181">
    <property type="entry name" value="EbsC_YbaK"/>
    <property type="match status" value="1"/>
</dbReference>
<gene>
    <name evidence="6" type="primary">ybaK</name>
    <name evidence="6" type="ORF">IAD36_04905</name>
</gene>
<organism evidence="6 7">
    <name type="scientific">Candidatus Scatomorpha intestinigallinarum</name>
    <dbReference type="NCBI Taxonomy" id="2840923"/>
    <lineage>
        <taxon>Bacteria</taxon>
        <taxon>Bacillati</taxon>
        <taxon>Bacillota</taxon>
        <taxon>Clostridia</taxon>
        <taxon>Eubacteriales</taxon>
        <taxon>Candidatus Scatomorpha</taxon>
    </lineage>
</organism>
<dbReference type="AlphaFoldDB" id="A0A9D1IZ16"/>
<keyword evidence="2 4" id="KW-0648">Protein biosynthesis</keyword>
<evidence type="ECO:0000256" key="2">
    <source>
        <dbReference type="ARBA" id="ARBA00022917"/>
    </source>
</evidence>
<proteinExistence type="inferred from homology"/>
<comment type="similarity">
    <text evidence="1 4">Belongs to the prolyl-tRNA editing family. YbaK/EbsC subfamily.</text>
</comment>
<accession>A0A9D1IZ16</accession>
<dbReference type="Gene3D" id="3.90.960.10">
    <property type="entry name" value="YbaK/aminoacyl-tRNA synthetase-associated domain"/>
    <property type="match status" value="1"/>
</dbReference>
<dbReference type="NCBIfam" id="TIGR00011">
    <property type="entry name" value="YbaK_EbsC"/>
    <property type="match status" value="1"/>
</dbReference>
<evidence type="ECO:0000259" key="5">
    <source>
        <dbReference type="Pfam" id="PF04073"/>
    </source>
</evidence>
<dbReference type="GO" id="GO:0006412">
    <property type="term" value="P:translation"/>
    <property type="evidence" value="ECO:0007669"/>
    <property type="project" value="UniProtKB-KW"/>
</dbReference>
<dbReference type="PANTHER" id="PTHR30411:SF0">
    <property type="entry name" value="CYS-TRNA(PRO)_CYS-TRNA(CYS) DEACYLASE YBAK"/>
    <property type="match status" value="1"/>
</dbReference>
<protein>
    <recommendedName>
        <fullName evidence="4">Cys-tRNA(Pro)/Cys-tRNA(Cys) deacylase</fullName>
        <ecNumber evidence="4">4.2.-.-</ecNumber>
    </recommendedName>
</protein>
<reference evidence="6" key="1">
    <citation type="submission" date="2020-10" db="EMBL/GenBank/DDBJ databases">
        <authorList>
            <person name="Gilroy R."/>
        </authorList>
    </citation>
    <scope>NUCLEOTIDE SEQUENCE</scope>
    <source>
        <strain evidence="6">ChiGjej3B3-7149</strain>
    </source>
</reference>
<dbReference type="PANTHER" id="PTHR30411">
    <property type="entry name" value="CYTOPLASMIC PROTEIN"/>
    <property type="match status" value="1"/>
</dbReference>
<name>A0A9D1IZ16_9FIRM</name>
<evidence type="ECO:0000256" key="3">
    <source>
        <dbReference type="ARBA" id="ARBA00023239"/>
    </source>
</evidence>
<feature type="domain" description="YbaK/aminoacyl-tRNA synthetase-associated" evidence="5">
    <location>
        <begin position="33"/>
        <end position="146"/>
    </location>
</feature>
<dbReference type="InterPro" id="IPR036754">
    <property type="entry name" value="YbaK/aa-tRNA-synt-asso_dom_sf"/>
</dbReference>
<evidence type="ECO:0000313" key="6">
    <source>
        <dbReference type="EMBL" id="HIR54922.1"/>
    </source>
</evidence>
<evidence type="ECO:0000256" key="1">
    <source>
        <dbReference type="ARBA" id="ARBA00009798"/>
    </source>
</evidence>
<dbReference type="InterPro" id="IPR004369">
    <property type="entry name" value="Prolyl-tRNA_editing_YbaK/EbsC"/>
</dbReference>
<evidence type="ECO:0000256" key="4">
    <source>
        <dbReference type="PIRNR" id="PIRNR006181"/>
    </source>
</evidence>
<dbReference type="EC" id="4.2.-.-" evidence="4"/>
<dbReference type="Proteomes" id="UP000824238">
    <property type="component" value="Unassembled WGS sequence"/>
</dbReference>
<sequence>MTKTNAMRLLDAAGIAYRTAEYEYDESDLSGKHAAQQVGLPEEQVFKTLVTRGDKTGLLVFCIPVSDELDLRRAASVSGNKKLEMIHVKELLPLTGYIRGGCSPIGMKKKYPTYIDETSILFDEIAVSAGQRGLQIILSPDDLARFVDARVY</sequence>
<dbReference type="Pfam" id="PF04073">
    <property type="entry name" value="tRNA_edit"/>
    <property type="match status" value="1"/>
</dbReference>